<dbReference type="InterPro" id="IPR000064">
    <property type="entry name" value="NLP_P60_dom"/>
</dbReference>
<evidence type="ECO:0000256" key="4">
    <source>
        <dbReference type="ARBA" id="ARBA00022807"/>
    </source>
</evidence>
<dbReference type="Gene3D" id="3.90.1720.10">
    <property type="entry name" value="endopeptidase domain like (from Nostoc punctiforme)"/>
    <property type="match status" value="1"/>
</dbReference>
<sequence length="138" mass="15339">MNPERIVREARRWIGTPYRHQAAALGAGADCLGLLRGVWRELYGREVAVIPPYAADWRHGTGGAALEAAARRHLVAAGPEPQAGDVILLRLMRHHPPRHCAIMVTKDRFIHAQEHLGVVEMALGESWAQRIAGVYRFP</sequence>
<dbReference type="PROSITE" id="PS51935">
    <property type="entry name" value="NLPC_P60"/>
    <property type="match status" value="1"/>
</dbReference>
<comment type="caution">
    <text evidence="6">The sequence shown here is derived from an EMBL/GenBank/DDBJ whole genome shotgun (WGS) entry which is preliminary data.</text>
</comment>
<dbReference type="OrthoDB" id="6058745at2"/>
<accession>A0A369W6Z4</accession>
<dbReference type="GO" id="GO:0008234">
    <property type="term" value="F:cysteine-type peptidase activity"/>
    <property type="evidence" value="ECO:0007669"/>
    <property type="project" value="UniProtKB-KW"/>
</dbReference>
<evidence type="ECO:0000313" key="6">
    <source>
        <dbReference type="EMBL" id="RDE10464.1"/>
    </source>
</evidence>
<dbReference type="AlphaFoldDB" id="A0A369W6Z4"/>
<dbReference type="InterPro" id="IPR011929">
    <property type="entry name" value="Phage_pept_NlpC/P60"/>
</dbReference>
<gene>
    <name evidence="6" type="ORF">DVH29_00480</name>
</gene>
<keyword evidence="2" id="KW-0645">Protease</keyword>
<evidence type="ECO:0000256" key="3">
    <source>
        <dbReference type="ARBA" id="ARBA00022801"/>
    </source>
</evidence>
<dbReference type="Proteomes" id="UP000253759">
    <property type="component" value="Unassembled WGS sequence"/>
</dbReference>
<keyword evidence="3" id="KW-0378">Hydrolase</keyword>
<dbReference type="RefSeq" id="WP_114644186.1">
    <property type="nucleotide sequence ID" value="NZ_QQNH01000001.1"/>
</dbReference>
<feature type="domain" description="NlpC/P60" evidence="5">
    <location>
        <begin position="1"/>
        <end position="138"/>
    </location>
</feature>
<name>A0A369W6Z4_9HYPH</name>
<keyword evidence="7" id="KW-1185">Reference proteome</keyword>
<reference evidence="7" key="1">
    <citation type="submission" date="2018-07" db="EMBL/GenBank/DDBJ databases">
        <authorList>
            <person name="Liu B.-T."/>
            <person name="Du Z."/>
        </authorList>
    </citation>
    <scope>NUCLEOTIDE SEQUENCE [LARGE SCALE GENOMIC DNA]</scope>
    <source>
        <strain evidence="7">XYN52</strain>
    </source>
</reference>
<dbReference type="EMBL" id="QQNH01000001">
    <property type="protein sequence ID" value="RDE10464.1"/>
    <property type="molecule type" value="Genomic_DNA"/>
</dbReference>
<dbReference type="SUPFAM" id="SSF54001">
    <property type="entry name" value="Cysteine proteinases"/>
    <property type="match status" value="1"/>
</dbReference>
<organism evidence="6 7">
    <name type="scientific">Pelagibacterium lacus</name>
    <dbReference type="NCBI Taxonomy" id="2282655"/>
    <lineage>
        <taxon>Bacteria</taxon>
        <taxon>Pseudomonadati</taxon>
        <taxon>Pseudomonadota</taxon>
        <taxon>Alphaproteobacteria</taxon>
        <taxon>Hyphomicrobiales</taxon>
        <taxon>Devosiaceae</taxon>
        <taxon>Pelagibacterium</taxon>
    </lineage>
</organism>
<evidence type="ECO:0000313" key="7">
    <source>
        <dbReference type="Proteomes" id="UP000253759"/>
    </source>
</evidence>
<dbReference type="NCBIfam" id="TIGR02219">
    <property type="entry name" value="phage_NlpC_fam"/>
    <property type="match status" value="1"/>
</dbReference>
<evidence type="ECO:0000259" key="5">
    <source>
        <dbReference type="PROSITE" id="PS51935"/>
    </source>
</evidence>
<keyword evidence="4" id="KW-0788">Thiol protease</keyword>
<dbReference type="InterPro" id="IPR038765">
    <property type="entry name" value="Papain-like_cys_pep_sf"/>
</dbReference>
<evidence type="ECO:0000256" key="2">
    <source>
        <dbReference type="ARBA" id="ARBA00022670"/>
    </source>
</evidence>
<comment type="similarity">
    <text evidence="1">Belongs to the peptidase C40 family.</text>
</comment>
<dbReference type="Pfam" id="PF00877">
    <property type="entry name" value="NLPC_P60"/>
    <property type="match status" value="1"/>
</dbReference>
<evidence type="ECO:0000256" key="1">
    <source>
        <dbReference type="ARBA" id="ARBA00007074"/>
    </source>
</evidence>
<dbReference type="GO" id="GO:0006508">
    <property type="term" value="P:proteolysis"/>
    <property type="evidence" value="ECO:0007669"/>
    <property type="project" value="UniProtKB-KW"/>
</dbReference>
<protein>
    <recommendedName>
        <fullName evidence="5">NlpC/P60 domain-containing protein</fullName>
    </recommendedName>
</protein>
<proteinExistence type="inferred from homology"/>